<evidence type="ECO:0000313" key="4">
    <source>
        <dbReference type="Proteomes" id="UP000199603"/>
    </source>
</evidence>
<sequence>MGFFGREPVALVLLASMALPGCAPAQPSIVGQASVVDGDSLEIRGERIRLFGIDSPEARQTCTRDGRPWRCGQTAGQRLEALIGGRNLRCEPEDVDRYGRVVAVCYEGEIDLNGALVAEGLALAYRDFSRRYVPDEDAARSAGRGVWAPGVQFEPPW</sequence>
<reference evidence="3 4" key="1">
    <citation type="submission" date="2016-10" db="EMBL/GenBank/DDBJ databases">
        <authorList>
            <person name="de Groot N.N."/>
        </authorList>
    </citation>
    <scope>NUCLEOTIDE SEQUENCE [LARGE SCALE GENOMIC DNA]</scope>
    <source>
        <strain evidence="3 4">DSM 16957</strain>
    </source>
</reference>
<dbReference type="Pfam" id="PF00565">
    <property type="entry name" value="SNase"/>
    <property type="match status" value="1"/>
</dbReference>
<evidence type="ECO:0000259" key="2">
    <source>
        <dbReference type="PROSITE" id="PS50830"/>
    </source>
</evidence>
<dbReference type="SMART" id="SM00318">
    <property type="entry name" value="SNc"/>
    <property type="match status" value="1"/>
</dbReference>
<evidence type="ECO:0000256" key="1">
    <source>
        <dbReference type="SAM" id="SignalP"/>
    </source>
</evidence>
<keyword evidence="3" id="KW-0540">Nuclease</keyword>
<dbReference type="PANTHER" id="PTHR12302:SF26">
    <property type="entry name" value="BLR1266 PROTEIN"/>
    <property type="match status" value="1"/>
</dbReference>
<keyword evidence="1" id="KW-0732">Signal</keyword>
<feature type="signal peptide" evidence="1">
    <location>
        <begin position="1"/>
        <end position="25"/>
    </location>
</feature>
<dbReference type="Gene3D" id="2.40.50.90">
    <property type="match status" value="1"/>
</dbReference>
<evidence type="ECO:0000313" key="3">
    <source>
        <dbReference type="EMBL" id="SDE11254.1"/>
    </source>
</evidence>
<proteinExistence type="predicted"/>
<accession>A0A1G7A8P0</accession>
<dbReference type="InterPro" id="IPR035437">
    <property type="entry name" value="SNase_OB-fold_sf"/>
</dbReference>
<feature type="domain" description="TNase-like" evidence="2">
    <location>
        <begin position="35"/>
        <end position="149"/>
    </location>
</feature>
<dbReference type="PANTHER" id="PTHR12302">
    <property type="entry name" value="EBNA2 BINDING PROTEIN P100"/>
    <property type="match status" value="1"/>
</dbReference>
<dbReference type="GO" id="GO:0004519">
    <property type="term" value="F:endonuclease activity"/>
    <property type="evidence" value="ECO:0007669"/>
    <property type="project" value="UniProtKB-KW"/>
</dbReference>
<keyword evidence="3" id="KW-0255">Endonuclease</keyword>
<protein>
    <submittedName>
        <fullName evidence="3">Endonuclease YncB, thermonuclease family</fullName>
    </submittedName>
</protein>
<keyword evidence="4" id="KW-1185">Reference proteome</keyword>
<dbReference type="PROSITE" id="PS50830">
    <property type="entry name" value="TNASE_3"/>
    <property type="match status" value="1"/>
</dbReference>
<feature type="chain" id="PRO_5011712423" evidence="1">
    <location>
        <begin position="26"/>
        <end position="157"/>
    </location>
</feature>
<dbReference type="SUPFAM" id="SSF50199">
    <property type="entry name" value="Staphylococcal nuclease"/>
    <property type="match status" value="1"/>
</dbReference>
<dbReference type="EMBL" id="FNAG01000021">
    <property type="protein sequence ID" value="SDE11254.1"/>
    <property type="molecule type" value="Genomic_DNA"/>
</dbReference>
<dbReference type="InterPro" id="IPR016071">
    <property type="entry name" value="Staphylococal_nuclease_OB-fold"/>
</dbReference>
<gene>
    <name evidence="3" type="ORF">SAMN04488509_1219</name>
</gene>
<dbReference type="AlphaFoldDB" id="A0A1G7A8P0"/>
<organism evidence="3 4">
    <name type="scientific">Aquimonas voraii</name>
    <dbReference type="NCBI Taxonomy" id="265719"/>
    <lineage>
        <taxon>Bacteria</taxon>
        <taxon>Pseudomonadati</taxon>
        <taxon>Pseudomonadota</taxon>
        <taxon>Gammaproteobacteria</taxon>
        <taxon>Lysobacterales</taxon>
        <taxon>Lysobacteraceae</taxon>
        <taxon>Aquimonas</taxon>
    </lineage>
</organism>
<dbReference type="STRING" id="265719.SAMN04488509_1219"/>
<name>A0A1G7A8P0_9GAMM</name>
<dbReference type="Proteomes" id="UP000199603">
    <property type="component" value="Unassembled WGS sequence"/>
</dbReference>
<keyword evidence="3" id="KW-0378">Hydrolase</keyword>